<accession>A0A926VFV0</accession>
<gene>
    <name evidence="1" type="ORF">H6G03_15625</name>
</gene>
<organism evidence="1 2">
    <name type="scientific">Aerosakkonema funiforme FACHB-1375</name>
    <dbReference type="NCBI Taxonomy" id="2949571"/>
    <lineage>
        <taxon>Bacteria</taxon>
        <taxon>Bacillati</taxon>
        <taxon>Cyanobacteriota</taxon>
        <taxon>Cyanophyceae</taxon>
        <taxon>Oscillatoriophycideae</taxon>
        <taxon>Aerosakkonematales</taxon>
        <taxon>Aerosakkonemataceae</taxon>
        <taxon>Aerosakkonema</taxon>
    </lineage>
</organism>
<dbReference type="InterPro" id="IPR009241">
    <property type="entry name" value="HigB-like"/>
</dbReference>
<reference evidence="1" key="2">
    <citation type="submission" date="2020-08" db="EMBL/GenBank/DDBJ databases">
        <authorList>
            <person name="Chen M."/>
            <person name="Teng W."/>
            <person name="Zhao L."/>
            <person name="Hu C."/>
            <person name="Zhou Y."/>
            <person name="Han B."/>
            <person name="Song L."/>
            <person name="Shu W."/>
        </authorList>
    </citation>
    <scope>NUCLEOTIDE SEQUENCE</scope>
    <source>
        <strain evidence="1">FACHB-1375</strain>
    </source>
</reference>
<keyword evidence="2" id="KW-1185">Reference proteome</keyword>
<dbReference type="Pfam" id="PF05973">
    <property type="entry name" value="Gp49"/>
    <property type="match status" value="1"/>
</dbReference>
<evidence type="ECO:0000313" key="2">
    <source>
        <dbReference type="Proteomes" id="UP000641646"/>
    </source>
</evidence>
<dbReference type="RefSeq" id="WP_190465324.1">
    <property type="nucleotide sequence ID" value="NZ_JACJPW010000038.1"/>
</dbReference>
<dbReference type="Proteomes" id="UP000641646">
    <property type="component" value="Unassembled WGS sequence"/>
</dbReference>
<evidence type="ECO:0000313" key="1">
    <source>
        <dbReference type="EMBL" id="MBD2182508.1"/>
    </source>
</evidence>
<name>A0A926VFV0_9CYAN</name>
<dbReference type="AlphaFoldDB" id="A0A926VFV0"/>
<dbReference type="InterPro" id="IPR014056">
    <property type="entry name" value="TypeIITA-like_toxin_pred"/>
</dbReference>
<protein>
    <submittedName>
        <fullName evidence="1">Type II toxin-antitoxin system RelE/ParE family toxin</fullName>
    </submittedName>
</protein>
<dbReference type="EMBL" id="JACJPW010000038">
    <property type="protein sequence ID" value="MBD2182508.1"/>
    <property type="molecule type" value="Genomic_DNA"/>
</dbReference>
<dbReference type="PANTHER" id="PTHR41791:SF1">
    <property type="entry name" value="SSL7039 PROTEIN"/>
    <property type="match status" value="1"/>
</dbReference>
<proteinExistence type="predicted"/>
<reference evidence="1" key="1">
    <citation type="journal article" date="2015" name="ISME J.">
        <title>Draft Genome Sequence of Streptomyces incarnatus NRRL8089, which Produces the Nucleoside Antibiotic Sinefungin.</title>
        <authorList>
            <person name="Oshima K."/>
            <person name="Hattori M."/>
            <person name="Shimizu H."/>
            <person name="Fukuda K."/>
            <person name="Nemoto M."/>
            <person name="Inagaki K."/>
            <person name="Tamura T."/>
        </authorList>
    </citation>
    <scope>NUCLEOTIDE SEQUENCE</scope>
    <source>
        <strain evidence="1">FACHB-1375</strain>
    </source>
</reference>
<dbReference type="NCBIfam" id="TIGR02683">
    <property type="entry name" value="upstrm_HI1419"/>
    <property type="match status" value="1"/>
</dbReference>
<comment type="caution">
    <text evidence="1">The sequence shown here is derived from an EMBL/GenBank/DDBJ whole genome shotgun (WGS) entry which is preliminary data.</text>
</comment>
<sequence>MEATPREIRRYITPDGRIPFLEWYYSLRDRKTQYKIDARLERVELGNLGDCRSVGEGVYELRINYSPGYRIYFGQIGSTIVLLLCGGDKSTQEEDINKAKEYWEEYEKRENAN</sequence>
<dbReference type="PANTHER" id="PTHR41791">
    <property type="entry name" value="SSL7039 PROTEIN"/>
    <property type="match status" value="1"/>
</dbReference>
<dbReference type="PIRSF" id="PIRSF028744">
    <property type="entry name" value="Addict_mod_HI1419"/>
    <property type="match status" value="1"/>
</dbReference>